<dbReference type="InterPro" id="IPR027417">
    <property type="entry name" value="P-loop_NTPase"/>
</dbReference>
<dbReference type="Proteomes" id="UP000646053">
    <property type="component" value="Unassembled WGS sequence"/>
</dbReference>
<proteinExistence type="predicted"/>
<dbReference type="AlphaFoldDB" id="A0A8J7Z3Y3"/>
<dbReference type="Gene3D" id="3.40.50.300">
    <property type="entry name" value="P-loop containing nucleotide triphosphate hydrolases"/>
    <property type="match status" value="1"/>
</dbReference>
<sequence>MPLLLLERLNAERQRYFTGRQHECDRFKAAIDAAKLPFSVLHLSGVGGVGKTMLLREWMRICQSSQIPVAYLDARNFDPLPDAFLSALRAAMHLAPTDAPTPILAAQSDRYVLLINNYELLTPLDGWLREVFLPQLSEHILVVLAGRCALSSVWQTDPGWQTLLQSIALQNLTPDESRLYLTKRAIPVAQQRTIIEFTSGHPLALSLVVDALAQGQEIQLQSKASPNVIKTLLEKFLEEVPSAAHRKTLEACATVRLMTEALLAEMLDEATVHEIELHGLDVHELFEWLCGLSFIEVGASGVFPHRLARDILVTDLRWRNPNWYATLQARAYAYYSARLGLTQGHKQQQILLDCLFLHRHNVVIKSRFTWQEECHLQTDGFQERDPSELGRANRTALLKTVTQYEGEASARLAAHWLARQPQNVLVIRDADQRFTGFVMTIALHQASLDDLDADPATRAAWQYLQQYAPLRSGEGAILYRFWMAQHTYQGVSPTQRQIFTSVVQQHRNTPGIAFTFIPCAEPAMWANLFSYADLARIPEADFEVGKRRYGVYGHDWRVVSPAAWQERLVQREIAPSAPMLALSDAADSPLVLSQPEFASAVQEALRHFVRPDMLHDNRLLRSRLVLEHAATHDSAKRIAVLQSWVRDATELLKVSPRDEKLYRALYQTYLSPAPTQEQAAEALDLPFSTYRRHLKAGVTRVADILWQREIQGYVPKTS</sequence>
<keyword evidence="2" id="KW-1185">Reference proteome</keyword>
<comment type="caution">
    <text evidence="1">The sequence shown here is derived from an EMBL/GenBank/DDBJ whole genome shotgun (WGS) entry which is preliminary data.</text>
</comment>
<accession>A0A8J7Z3Y3</accession>
<keyword evidence="1" id="KW-0547">Nucleotide-binding</keyword>
<dbReference type="SUPFAM" id="SSF52540">
    <property type="entry name" value="P-loop containing nucleoside triphosphate hydrolases"/>
    <property type="match status" value="1"/>
</dbReference>
<reference evidence="1" key="1">
    <citation type="submission" date="2019-12" db="EMBL/GenBank/DDBJ databases">
        <title>High-Quality draft genome sequences of three cyanobacteria isolated from the limestone walls of the Old Cathedral of Coimbra.</title>
        <authorList>
            <person name="Tiago I."/>
            <person name="Soares F."/>
            <person name="Portugal A."/>
        </authorList>
    </citation>
    <scope>NUCLEOTIDE SEQUENCE</scope>
    <source>
        <strain evidence="1">A</strain>
    </source>
</reference>
<evidence type="ECO:0000313" key="1">
    <source>
        <dbReference type="EMBL" id="NDJ19537.1"/>
    </source>
</evidence>
<evidence type="ECO:0000313" key="2">
    <source>
        <dbReference type="Proteomes" id="UP000646053"/>
    </source>
</evidence>
<dbReference type="RefSeq" id="WP_162425062.1">
    <property type="nucleotide sequence ID" value="NZ_WVIE01000032.1"/>
</dbReference>
<dbReference type="EMBL" id="WVIE01000032">
    <property type="protein sequence ID" value="NDJ19537.1"/>
    <property type="molecule type" value="Genomic_DNA"/>
</dbReference>
<dbReference type="GO" id="GO:0005524">
    <property type="term" value="F:ATP binding"/>
    <property type="evidence" value="ECO:0007669"/>
    <property type="project" value="UniProtKB-KW"/>
</dbReference>
<name>A0A8J7Z3Y3_9CYAN</name>
<gene>
    <name evidence="1" type="ORF">GS601_19990</name>
</gene>
<keyword evidence="1" id="KW-0067">ATP-binding</keyword>
<protein>
    <submittedName>
        <fullName evidence="1">ATP-binding protein</fullName>
    </submittedName>
</protein>
<organism evidence="1 2">
    <name type="scientific">Myxacorys almedinensis A</name>
    <dbReference type="NCBI Taxonomy" id="2690445"/>
    <lineage>
        <taxon>Bacteria</taxon>
        <taxon>Bacillati</taxon>
        <taxon>Cyanobacteriota</taxon>
        <taxon>Cyanophyceae</taxon>
        <taxon>Leptolyngbyales</taxon>
        <taxon>Leptolyngbyaceae</taxon>
        <taxon>Myxacorys</taxon>
        <taxon>Myxacorys almedinensis</taxon>
    </lineage>
</organism>